<dbReference type="InterPro" id="IPR043129">
    <property type="entry name" value="ATPase_NBD"/>
</dbReference>
<evidence type="ECO:0000256" key="1">
    <source>
        <dbReference type="ARBA" id="ARBA00006479"/>
    </source>
</evidence>
<evidence type="ECO:0000313" key="2">
    <source>
        <dbReference type="EMBL" id="SDD99410.1"/>
    </source>
</evidence>
<dbReference type="PANTHER" id="PTHR18964:SF149">
    <property type="entry name" value="BIFUNCTIONAL UDP-N-ACETYLGLUCOSAMINE 2-EPIMERASE_N-ACETYLMANNOSAMINE KINASE"/>
    <property type="match status" value="1"/>
</dbReference>
<dbReference type="Gene3D" id="3.30.420.40">
    <property type="match status" value="2"/>
</dbReference>
<name>A0A1G6Z9X9_9ACTN</name>
<evidence type="ECO:0000313" key="3">
    <source>
        <dbReference type="Proteomes" id="UP000198546"/>
    </source>
</evidence>
<dbReference type="PROSITE" id="PS01125">
    <property type="entry name" value="ROK"/>
    <property type="match status" value="1"/>
</dbReference>
<dbReference type="SUPFAM" id="SSF53067">
    <property type="entry name" value="Actin-like ATPase domain"/>
    <property type="match status" value="1"/>
</dbReference>
<protein>
    <submittedName>
        <fullName evidence="2">Sugar kinase of the NBD/HSP70 family, may contain an N-terminal HTH domain</fullName>
    </submittedName>
</protein>
<dbReference type="STRING" id="675864.SAMN04489747_2231"/>
<dbReference type="GO" id="GO:0016301">
    <property type="term" value="F:kinase activity"/>
    <property type="evidence" value="ECO:0007669"/>
    <property type="project" value="UniProtKB-KW"/>
</dbReference>
<reference evidence="2 3" key="1">
    <citation type="submission" date="2016-10" db="EMBL/GenBank/DDBJ databases">
        <authorList>
            <person name="de Groot N.N."/>
        </authorList>
    </citation>
    <scope>NUCLEOTIDE SEQUENCE [LARGE SCALE GENOMIC DNA]</scope>
    <source>
        <strain evidence="2 3">MON 2.2</strain>
    </source>
</reference>
<dbReference type="Proteomes" id="UP000198546">
    <property type="component" value="Chromosome i"/>
</dbReference>
<dbReference type="Pfam" id="PF00480">
    <property type="entry name" value="ROK"/>
    <property type="match status" value="1"/>
</dbReference>
<dbReference type="SUPFAM" id="SSF46785">
    <property type="entry name" value="Winged helix' DNA-binding domain"/>
    <property type="match status" value="1"/>
</dbReference>
<dbReference type="OrthoDB" id="3225083at2"/>
<dbReference type="RefSeq" id="WP_157677083.1">
    <property type="nucleotide sequence ID" value="NZ_LT629688.1"/>
</dbReference>
<accession>A0A1G6Z9X9</accession>
<keyword evidence="2" id="KW-0418">Kinase</keyword>
<dbReference type="Gene3D" id="1.10.10.10">
    <property type="entry name" value="Winged helix-like DNA-binding domain superfamily/Winged helix DNA-binding domain"/>
    <property type="match status" value="1"/>
</dbReference>
<dbReference type="InterPro" id="IPR036390">
    <property type="entry name" value="WH_DNA-bd_sf"/>
</dbReference>
<keyword evidence="2" id="KW-0808">Transferase</keyword>
<sequence>MQRRGDETSRSPRAVHEEQVLTHLRRYGACSRAELVAVTGLSRATVSQLSGRLIARGQVVTADSAPSPTQVGRPPETLTLTPAAGLVLGVDFGHARVALVLADAAHEVAGSRTLSYRRDTGWDERSALALTAGRELVASRGRHPLAAAGVGVPGGISGRAEVQAALETQLGSALGVPVRSDNNARLAGLAETVWGAARGVSDVAYLKLSNGVGGALVLGGRIHTGQRGQAGEFGHVCVDAEGPLCRCGKHGCLERYVRLDQVLADAGHAGVAELRAALDRSERRSAEVVRTAGRRIGAVLAGVATVTDVVHVVVGGELIGLGEHLLDPVRRTLRDQLGGPHADAVRVEPARLGDYAGALGAIARVLHDDSVPLLAVPDSLR</sequence>
<dbReference type="AlphaFoldDB" id="A0A1G6Z9X9"/>
<dbReference type="InterPro" id="IPR000600">
    <property type="entry name" value="ROK"/>
</dbReference>
<comment type="similarity">
    <text evidence="1">Belongs to the ROK (NagC/XylR) family.</text>
</comment>
<dbReference type="EMBL" id="LT629688">
    <property type="protein sequence ID" value="SDD99410.1"/>
    <property type="molecule type" value="Genomic_DNA"/>
</dbReference>
<dbReference type="PANTHER" id="PTHR18964">
    <property type="entry name" value="ROK (REPRESSOR, ORF, KINASE) FAMILY"/>
    <property type="match status" value="1"/>
</dbReference>
<keyword evidence="3" id="KW-1185">Reference proteome</keyword>
<proteinExistence type="inferred from homology"/>
<gene>
    <name evidence="2" type="ORF">SAMN04489747_2231</name>
</gene>
<organism evidence="2 3">
    <name type="scientific">Auraticoccus monumenti</name>
    <dbReference type="NCBI Taxonomy" id="675864"/>
    <lineage>
        <taxon>Bacteria</taxon>
        <taxon>Bacillati</taxon>
        <taxon>Actinomycetota</taxon>
        <taxon>Actinomycetes</taxon>
        <taxon>Propionibacteriales</taxon>
        <taxon>Propionibacteriaceae</taxon>
        <taxon>Auraticoccus</taxon>
    </lineage>
</organism>
<dbReference type="InterPro" id="IPR049874">
    <property type="entry name" value="ROK_cs"/>
</dbReference>
<dbReference type="InterPro" id="IPR036388">
    <property type="entry name" value="WH-like_DNA-bd_sf"/>
</dbReference>